<dbReference type="InterPro" id="IPR036388">
    <property type="entry name" value="WH-like_DNA-bd_sf"/>
</dbReference>
<dbReference type="Gene3D" id="1.10.10.10">
    <property type="entry name" value="Winged helix-like DNA-binding domain superfamily/Winged helix DNA-binding domain"/>
    <property type="match status" value="1"/>
</dbReference>
<dbReference type="InterPro" id="IPR000595">
    <property type="entry name" value="cNMP-bd_dom"/>
</dbReference>
<dbReference type="PANTHER" id="PTHR24567:SF74">
    <property type="entry name" value="HTH-TYPE TRANSCRIPTIONAL REGULATOR ARCR"/>
    <property type="match status" value="1"/>
</dbReference>
<dbReference type="Pfam" id="PF00027">
    <property type="entry name" value="cNMP_binding"/>
    <property type="match status" value="1"/>
</dbReference>
<evidence type="ECO:0000259" key="7">
    <source>
        <dbReference type="PROSITE" id="PS51063"/>
    </source>
</evidence>
<dbReference type="CDD" id="cd00038">
    <property type="entry name" value="CAP_ED"/>
    <property type="match status" value="1"/>
</dbReference>
<dbReference type="PROSITE" id="PS50042">
    <property type="entry name" value="CNMP_BINDING_3"/>
    <property type="match status" value="1"/>
</dbReference>
<dbReference type="InterPro" id="IPR036390">
    <property type="entry name" value="WH_DNA-bd_sf"/>
</dbReference>
<protein>
    <recommendedName>
        <fullName evidence="1">HTH-type transcriptional regulator ArcR</fullName>
    </recommendedName>
</protein>
<proteinExistence type="predicted"/>
<evidence type="ECO:0000313" key="8">
    <source>
        <dbReference type="EMBL" id="WOS96396.1"/>
    </source>
</evidence>
<dbReference type="Gene3D" id="2.60.120.10">
    <property type="entry name" value="Jelly Rolls"/>
    <property type="match status" value="1"/>
</dbReference>
<keyword evidence="2" id="KW-0805">Transcription regulation</keyword>
<dbReference type="SUPFAM" id="SSF46785">
    <property type="entry name" value="Winged helix' DNA-binding domain"/>
    <property type="match status" value="1"/>
</dbReference>
<dbReference type="PANTHER" id="PTHR24567">
    <property type="entry name" value="CRP FAMILY TRANSCRIPTIONAL REGULATORY PROTEIN"/>
    <property type="match status" value="1"/>
</dbReference>
<reference evidence="9" key="1">
    <citation type="submission" date="2017-09" db="EMBL/GenBank/DDBJ databases">
        <title>Bacterial strain isolated from the female urinary microbiota.</title>
        <authorList>
            <person name="Thomas-White K."/>
            <person name="Kumar N."/>
            <person name="Forster S."/>
            <person name="Putonti C."/>
            <person name="Lawley T."/>
            <person name="Wolfe A.J."/>
        </authorList>
    </citation>
    <scope>NUCLEOTIDE SEQUENCE [LARGE SCALE GENOMIC DNA]</scope>
    <source>
        <strain evidence="9">UMB0959</strain>
    </source>
</reference>
<dbReference type="InterPro" id="IPR012318">
    <property type="entry name" value="HTH_CRP"/>
</dbReference>
<feature type="domain" description="HTH crp-type" evidence="7">
    <location>
        <begin position="142"/>
        <end position="215"/>
    </location>
</feature>
<organism evidence="8 9">
    <name type="scientific">Nosocomiicoccus massiliensis</name>
    <dbReference type="NCBI Taxonomy" id="1232430"/>
    <lineage>
        <taxon>Bacteria</taxon>
        <taxon>Bacillati</taxon>
        <taxon>Bacillota</taxon>
        <taxon>Bacilli</taxon>
        <taxon>Bacillales</taxon>
        <taxon>Staphylococcaceae</taxon>
        <taxon>Nosocomiicoccus</taxon>
    </lineage>
</organism>
<gene>
    <name evidence="8" type="ORF">CJ229_001230</name>
</gene>
<evidence type="ECO:0000256" key="3">
    <source>
        <dbReference type="ARBA" id="ARBA00023125"/>
    </source>
</evidence>
<dbReference type="RefSeq" id="WP_102167637.1">
    <property type="nucleotide sequence ID" value="NZ_CP136964.1"/>
</dbReference>
<dbReference type="EMBL" id="CP136964">
    <property type="protein sequence ID" value="WOS96396.1"/>
    <property type="molecule type" value="Genomic_DNA"/>
</dbReference>
<dbReference type="InterPro" id="IPR050397">
    <property type="entry name" value="Env_Response_Regulators"/>
</dbReference>
<sequence>MITISNSQLFKPELILKYIKQNGNELKLKKNEFIYHSGDPTEHIYVIETGEVFVLRMQDDGSENAIRYLKEDCLFGALTLFCGPKRHSTFAKSKTEVRLYRIERSIFEQKILSDNSYTIEWMRWLEIERQRHSSKLRDLLSYGKLGALASVLVRLSNSFGVETKSGIVIDTKLTNQELAMLASTSREVVNRYLKELTKEGIIDVNRKIITIKDIKRLRKIINCENCDVNLCQIH</sequence>
<dbReference type="SUPFAM" id="SSF51206">
    <property type="entry name" value="cAMP-binding domain-like"/>
    <property type="match status" value="1"/>
</dbReference>
<keyword evidence="9" id="KW-1185">Reference proteome</keyword>
<evidence type="ECO:0000313" key="9">
    <source>
        <dbReference type="Proteomes" id="UP000243626"/>
    </source>
</evidence>
<dbReference type="AlphaFoldDB" id="A0AAF1BVK0"/>
<dbReference type="Pfam" id="PF13545">
    <property type="entry name" value="HTH_Crp_2"/>
    <property type="match status" value="1"/>
</dbReference>
<dbReference type="SMART" id="SM00100">
    <property type="entry name" value="cNMP"/>
    <property type="match status" value="1"/>
</dbReference>
<keyword evidence="5" id="KW-0804">Transcription</keyword>
<dbReference type="Proteomes" id="UP000243626">
    <property type="component" value="Chromosome"/>
</dbReference>
<dbReference type="KEGG" id="nmy:CJ229_001230"/>
<name>A0AAF1BVK0_9STAP</name>
<dbReference type="InterPro" id="IPR014710">
    <property type="entry name" value="RmlC-like_jellyroll"/>
</dbReference>
<dbReference type="GO" id="GO:0003700">
    <property type="term" value="F:DNA-binding transcription factor activity"/>
    <property type="evidence" value="ECO:0007669"/>
    <property type="project" value="TreeGrafter"/>
</dbReference>
<dbReference type="GO" id="GO:0003677">
    <property type="term" value="F:DNA binding"/>
    <property type="evidence" value="ECO:0007669"/>
    <property type="project" value="UniProtKB-KW"/>
</dbReference>
<dbReference type="GO" id="GO:0005829">
    <property type="term" value="C:cytosol"/>
    <property type="evidence" value="ECO:0007669"/>
    <property type="project" value="TreeGrafter"/>
</dbReference>
<evidence type="ECO:0000259" key="6">
    <source>
        <dbReference type="PROSITE" id="PS50042"/>
    </source>
</evidence>
<evidence type="ECO:0000256" key="1">
    <source>
        <dbReference type="ARBA" id="ARBA00020091"/>
    </source>
</evidence>
<dbReference type="SMART" id="SM00419">
    <property type="entry name" value="HTH_CRP"/>
    <property type="match status" value="1"/>
</dbReference>
<feature type="domain" description="Cyclic nucleotide-binding" evidence="6">
    <location>
        <begin position="28"/>
        <end position="109"/>
    </location>
</feature>
<dbReference type="PROSITE" id="PS51063">
    <property type="entry name" value="HTH_CRP_2"/>
    <property type="match status" value="1"/>
</dbReference>
<keyword evidence="3" id="KW-0238">DNA-binding</keyword>
<evidence type="ECO:0000256" key="5">
    <source>
        <dbReference type="ARBA" id="ARBA00023163"/>
    </source>
</evidence>
<keyword evidence="4" id="KW-0010">Activator</keyword>
<evidence type="ECO:0000256" key="4">
    <source>
        <dbReference type="ARBA" id="ARBA00023159"/>
    </source>
</evidence>
<evidence type="ECO:0000256" key="2">
    <source>
        <dbReference type="ARBA" id="ARBA00023015"/>
    </source>
</evidence>
<accession>A0AAF1BVK0</accession>
<dbReference type="InterPro" id="IPR018490">
    <property type="entry name" value="cNMP-bd_dom_sf"/>
</dbReference>